<feature type="region of interest" description="Disordered" evidence="1">
    <location>
        <begin position="27"/>
        <end position="49"/>
    </location>
</feature>
<dbReference type="Gene3D" id="2.30.30.40">
    <property type="entry name" value="SH3 Domains"/>
    <property type="match status" value="1"/>
</dbReference>
<reference evidence="2 3" key="2">
    <citation type="submission" date="2018-11" db="EMBL/GenBank/DDBJ databases">
        <authorList>
            <consortium name="Pathogen Informatics"/>
        </authorList>
    </citation>
    <scope>NUCLEOTIDE SEQUENCE [LARGE SCALE GENOMIC DNA]</scope>
</reference>
<dbReference type="EMBL" id="UYWX01024645">
    <property type="protein sequence ID" value="VDM36829.1"/>
    <property type="molecule type" value="Genomic_DNA"/>
</dbReference>
<evidence type="ECO:0000313" key="4">
    <source>
        <dbReference type="WBParaSite" id="TTAC_0001153701-mRNA-1"/>
    </source>
</evidence>
<organism evidence="4">
    <name type="scientific">Hydatigena taeniaeformis</name>
    <name type="common">Feline tapeworm</name>
    <name type="synonym">Taenia taeniaeformis</name>
    <dbReference type="NCBI Taxonomy" id="6205"/>
    <lineage>
        <taxon>Eukaryota</taxon>
        <taxon>Metazoa</taxon>
        <taxon>Spiralia</taxon>
        <taxon>Lophotrochozoa</taxon>
        <taxon>Platyhelminthes</taxon>
        <taxon>Cestoda</taxon>
        <taxon>Eucestoda</taxon>
        <taxon>Cyclophyllidea</taxon>
        <taxon>Taeniidae</taxon>
        <taxon>Hydatigera</taxon>
    </lineage>
</organism>
<accession>A0A0R3XDB0</accession>
<dbReference type="Proteomes" id="UP000274429">
    <property type="component" value="Unassembled WGS sequence"/>
</dbReference>
<evidence type="ECO:0000313" key="2">
    <source>
        <dbReference type="EMBL" id="VDM36829.1"/>
    </source>
</evidence>
<dbReference type="InterPro" id="IPR036028">
    <property type="entry name" value="SH3-like_dom_sf"/>
</dbReference>
<gene>
    <name evidence="2" type="ORF">TTAC_LOCUS11521</name>
</gene>
<dbReference type="WBParaSite" id="TTAC_0001153701-mRNA-1">
    <property type="protein sequence ID" value="TTAC_0001153701-mRNA-1"/>
    <property type="gene ID" value="TTAC_0001153701"/>
</dbReference>
<keyword evidence="3" id="KW-1185">Reference proteome</keyword>
<name>A0A0R3XDB0_HYDTA</name>
<evidence type="ECO:0000313" key="3">
    <source>
        <dbReference type="Proteomes" id="UP000274429"/>
    </source>
</evidence>
<proteinExistence type="predicted"/>
<dbReference type="AlphaFoldDB" id="A0A0R3XDB0"/>
<evidence type="ECO:0000256" key="1">
    <source>
        <dbReference type="SAM" id="MobiDB-lite"/>
    </source>
</evidence>
<dbReference type="SUPFAM" id="SSF50044">
    <property type="entry name" value="SH3-domain"/>
    <property type="match status" value="1"/>
</dbReference>
<sequence>MPLLSYQNAIFDEEYKRLENQILAQMEVRPNGKNGNGDKSDSESTPPRLRRSLEADGLFVRVLVNFDPHKVVEPNQVIPRSAISMHSGDILQLINITDREWWQ</sequence>
<reference evidence="4" key="1">
    <citation type="submission" date="2017-02" db="UniProtKB">
        <authorList>
            <consortium name="WormBaseParasite"/>
        </authorList>
    </citation>
    <scope>IDENTIFICATION</scope>
</reference>
<protein>
    <submittedName>
        <fullName evidence="4">SH3 domain-containing protein</fullName>
    </submittedName>
</protein>
<dbReference type="STRING" id="6205.A0A0R3XDB0"/>
<dbReference type="OrthoDB" id="65789at2759"/>